<keyword evidence="13" id="KW-1185">Reference proteome</keyword>
<dbReference type="GO" id="GO:0046872">
    <property type="term" value="F:metal ion binding"/>
    <property type="evidence" value="ECO:0007669"/>
    <property type="project" value="InterPro"/>
</dbReference>
<organism evidence="12 13">
    <name type="scientific">Mucor saturninus</name>
    <dbReference type="NCBI Taxonomy" id="64648"/>
    <lineage>
        <taxon>Eukaryota</taxon>
        <taxon>Fungi</taxon>
        <taxon>Fungi incertae sedis</taxon>
        <taxon>Mucoromycota</taxon>
        <taxon>Mucoromycotina</taxon>
        <taxon>Mucoromycetes</taxon>
        <taxon>Mucorales</taxon>
        <taxon>Mucorineae</taxon>
        <taxon>Mucoraceae</taxon>
        <taxon>Mucor</taxon>
    </lineage>
</organism>
<dbReference type="Pfam" id="PF00867">
    <property type="entry name" value="XPG_I"/>
    <property type="match status" value="1"/>
</dbReference>
<evidence type="ECO:0000259" key="10">
    <source>
        <dbReference type="SMART" id="SM00484"/>
    </source>
</evidence>
<dbReference type="GO" id="GO:0004527">
    <property type="term" value="F:exonuclease activity"/>
    <property type="evidence" value="ECO:0007669"/>
    <property type="project" value="UniProtKB-KW"/>
</dbReference>
<comment type="caution">
    <text evidence="12">The sequence shown here is derived from an EMBL/GenBank/DDBJ whole genome shotgun (WGS) entry which is preliminary data.</text>
</comment>
<dbReference type="GO" id="GO:0006281">
    <property type="term" value="P:DNA repair"/>
    <property type="evidence" value="ECO:0007669"/>
    <property type="project" value="UniProtKB-KW"/>
</dbReference>
<dbReference type="InterPro" id="IPR006085">
    <property type="entry name" value="XPG_DNA_repair_N"/>
</dbReference>
<dbReference type="GO" id="GO:0003677">
    <property type="term" value="F:DNA binding"/>
    <property type="evidence" value="ECO:0007669"/>
    <property type="project" value="UniProtKB-KW"/>
</dbReference>
<dbReference type="Pfam" id="PF00752">
    <property type="entry name" value="XPG_N"/>
    <property type="match status" value="1"/>
</dbReference>
<dbReference type="Proteomes" id="UP000603453">
    <property type="component" value="Unassembled WGS sequence"/>
</dbReference>
<dbReference type="SUPFAM" id="SSF88723">
    <property type="entry name" value="PIN domain-like"/>
    <property type="match status" value="1"/>
</dbReference>
<dbReference type="InterPro" id="IPR029060">
    <property type="entry name" value="PIN-like_dom_sf"/>
</dbReference>
<dbReference type="PANTHER" id="PTHR11081:SF65">
    <property type="entry name" value="DNA DAMAGE-INDUCIBLE PROTEIN DIN7-RELATED"/>
    <property type="match status" value="1"/>
</dbReference>
<reference evidence="12" key="1">
    <citation type="submission" date="2020-12" db="EMBL/GenBank/DDBJ databases">
        <title>Metabolic potential, ecology and presence of endohyphal bacteria is reflected in genomic diversity of Mucoromycotina.</title>
        <authorList>
            <person name="Muszewska A."/>
            <person name="Okrasinska A."/>
            <person name="Steczkiewicz K."/>
            <person name="Drgas O."/>
            <person name="Orlowska M."/>
            <person name="Perlinska-Lenart U."/>
            <person name="Aleksandrzak-Piekarczyk T."/>
            <person name="Szatraj K."/>
            <person name="Zielenkiewicz U."/>
            <person name="Pilsyk S."/>
            <person name="Malc E."/>
            <person name="Mieczkowski P."/>
            <person name="Kruszewska J.S."/>
            <person name="Biernat P."/>
            <person name="Pawlowska J."/>
        </authorList>
    </citation>
    <scope>NUCLEOTIDE SEQUENCE</scope>
    <source>
        <strain evidence="12">WA0000017839</strain>
    </source>
</reference>
<evidence type="ECO:0000256" key="2">
    <source>
        <dbReference type="ARBA" id="ARBA00022722"/>
    </source>
</evidence>
<proteinExistence type="predicted"/>
<keyword evidence="7" id="KW-0238">DNA-binding</keyword>
<evidence type="ECO:0008006" key="14">
    <source>
        <dbReference type="Google" id="ProtNLM"/>
    </source>
</evidence>
<dbReference type="OrthoDB" id="26491at2759"/>
<dbReference type="Gene3D" id="3.40.50.1010">
    <property type="entry name" value="5'-nuclease"/>
    <property type="match status" value="1"/>
</dbReference>
<dbReference type="EMBL" id="JAEPRD010000005">
    <property type="protein sequence ID" value="KAG2212744.1"/>
    <property type="molecule type" value="Genomic_DNA"/>
</dbReference>
<feature type="domain" description="XPG-I" evidence="10">
    <location>
        <begin position="139"/>
        <end position="207"/>
    </location>
</feature>
<evidence type="ECO:0000256" key="5">
    <source>
        <dbReference type="ARBA" id="ARBA00022801"/>
    </source>
</evidence>
<accession>A0A8H7RJQ8</accession>
<dbReference type="Gene3D" id="1.10.150.20">
    <property type="entry name" value="5' to 3' exonuclease, C-terminal subdomain"/>
    <property type="match status" value="1"/>
</dbReference>
<keyword evidence="6" id="KW-0269">Exonuclease</keyword>
<dbReference type="InterPro" id="IPR036279">
    <property type="entry name" value="5-3_exonuclease_C_sf"/>
</dbReference>
<gene>
    <name evidence="12" type="ORF">INT47_000721</name>
</gene>
<comment type="subcellular location">
    <subcellularLocation>
        <location evidence="1">Nucleus</location>
    </subcellularLocation>
</comment>
<dbReference type="SMART" id="SM00485">
    <property type="entry name" value="XPGN"/>
    <property type="match status" value="1"/>
</dbReference>
<keyword evidence="5" id="KW-0378">Hydrolase</keyword>
<keyword evidence="3" id="KW-0255">Endonuclease</keyword>
<dbReference type="PRINTS" id="PR00853">
    <property type="entry name" value="XPGRADSUPER"/>
</dbReference>
<protein>
    <recommendedName>
        <fullName evidence="14">Exonuclease 1</fullName>
    </recommendedName>
</protein>
<dbReference type="PANTHER" id="PTHR11081">
    <property type="entry name" value="FLAP ENDONUCLEASE FAMILY MEMBER"/>
    <property type="match status" value="1"/>
</dbReference>
<keyword evidence="9" id="KW-0539">Nucleus</keyword>
<dbReference type="SMART" id="SM00484">
    <property type="entry name" value="XPGI"/>
    <property type="match status" value="1"/>
</dbReference>
<keyword evidence="2" id="KW-0540">Nuclease</keyword>
<evidence type="ECO:0000313" key="12">
    <source>
        <dbReference type="EMBL" id="KAG2212744.1"/>
    </source>
</evidence>
<feature type="domain" description="XPG N-terminal" evidence="11">
    <location>
        <begin position="1"/>
        <end position="100"/>
    </location>
</feature>
<dbReference type="CDD" id="cd09857">
    <property type="entry name" value="PIN_EXO1"/>
    <property type="match status" value="1"/>
</dbReference>
<dbReference type="AlphaFoldDB" id="A0A8H7RJQ8"/>
<keyword evidence="8" id="KW-0234">DNA repair</keyword>
<dbReference type="InterPro" id="IPR044752">
    <property type="entry name" value="PIN-like_EXO1"/>
</dbReference>
<dbReference type="GO" id="GO:0005634">
    <property type="term" value="C:nucleus"/>
    <property type="evidence" value="ECO:0007669"/>
    <property type="project" value="UniProtKB-SubCell"/>
</dbReference>
<evidence type="ECO:0000256" key="1">
    <source>
        <dbReference type="ARBA" id="ARBA00004123"/>
    </source>
</evidence>
<evidence type="ECO:0000256" key="3">
    <source>
        <dbReference type="ARBA" id="ARBA00022759"/>
    </source>
</evidence>
<dbReference type="GO" id="GO:0017108">
    <property type="term" value="F:5'-flap endonuclease activity"/>
    <property type="evidence" value="ECO:0007669"/>
    <property type="project" value="TreeGrafter"/>
</dbReference>
<evidence type="ECO:0000256" key="7">
    <source>
        <dbReference type="ARBA" id="ARBA00023125"/>
    </source>
</evidence>
<dbReference type="FunFam" id="3.40.50.1010:FF:000111">
    <property type="entry name" value="Exonuclease 1"/>
    <property type="match status" value="1"/>
</dbReference>
<dbReference type="InterPro" id="IPR006086">
    <property type="entry name" value="XPG-I_dom"/>
</dbReference>
<dbReference type="InterPro" id="IPR006084">
    <property type="entry name" value="XPG/Rad2"/>
</dbReference>
<evidence type="ECO:0000313" key="13">
    <source>
        <dbReference type="Proteomes" id="UP000603453"/>
    </source>
</evidence>
<keyword evidence="4" id="KW-0227">DNA damage</keyword>
<name>A0A8H7RJQ8_9FUNG</name>
<dbReference type="SUPFAM" id="SSF47807">
    <property type="entry name" value="5' to 3' exonuclease, C-terminal subdomain"/>
    <property type="match status" value="1"/>
</dbReference>
<evidence type="ECO:0000256" key="6">
    <source>
        <dbReference type="ARBA" id="ARBA00022839"/>
    </source>
</evidence>
<evidence type="ECO:0000259" key="11">
    <source>
        <dbReference type="SMART" id="SM00485"/>
    </source>
</evidence>
<evidence type="ECO:0000256" key="4">
    <source>
        <dbReference type="ARBA" id="ARBA00022763"/>
    </source>
</evidence>
<evidence type="ECO:0000256" key="9">
    <source>
        <dbReference type="ARBA" id="ARBA00023242"/>
    </source>
</evidence>
<sequence length="403" mass="46516">MNGIHALSPLLEKVQKPIHIKELSGKRVAVDGHGWLLAGAIPHASELARGVEKNDYVTFFMGLITMLRLNNVTPVVVFNGQTLPMKQHMEDIKTKQRKALIERGNKLYEEGKLTHAKKCYEKAFFVTQTMVAKIIRELDQLKVQHVVAPYESEPQLAYMLMEKQVDVVITDKADVLAFGASKVIFNMDRQGHGQVVDQCRLLRTMGLNAYQFRYLCILSGSDILSALPGVKFKTAFGMVRRHTTIDELLTMVQKKFEKRIADNYTKRFKQVNDAHMYQFVYNMNMNVYKRMYDVPKDIIIEDPGKSPDYLNIPMLRTNNAIVIDPLDIIRDENKENLWPWDAVVNDESEQYRKVSKEHGYTTIQKIEPKSSARSIPLEFKKYTPELKRKSSFTNTNKTKNRRL</sequence>
<evidence type="ECO:0000256" key="8">
    <source>
        <dbReference type="ARBA" id="ARBA00023204"/>
    </source>
</evidence>